<sequence>MRKNIFLLIPLLITIFVFIPDAFGAPYPQSSAISGISWDQSTLKRTAYGSDNFPTTWADDDKIYTIWGDGAGFNATGDESGVEPYRVGLGVARISGSPGSFSATNVFGGKNALNQDTFGGKSYGIVSIGGTLYMLQGPEYSPAGDEAGGFDAATESTIGVSDDHGASWWRTGVILNKDDGFCSPGFLNYGKDYAGAPDDYVYIYGRDCSGGDGSTMQTTAKISLARVSKYSLTNRSAYEFYAGTNGSNNWVSSSSNRKPVFINSIGYPEPGSYDAPSAIYYPDIGRYLLFVTHGTPGSPSGGLGIYDGPSPWGPWTTVEYEDSWMGSDRFFYANIPTKWISGNSFYMVFTGTTPDSIAEDAYQHMKGTFILSSTARPIGYNPNAIPACDL</sequence>
<comment type="caution">
    <text evidence="1">The sequence shown here is derived from an EMBL/GenBank/DDBJ whole genome shotgun (WGS) entry which is preliminary data.</text>
</comment>
<proteinExistence type="predicted"/>
<evidence type="ECO:0000313" key="1">
    <source>
        <dbReference type="EMBL" id="PIR70283.1"/>
    </source>
</evidence>
<accession>A0A2H0TFG2</accession>
<gene>
    <name evidence="1" type="ORF">COU46_02225</name>
</gene>
<evidence type="ECO:0000313" key="2">
    <source>
        <dbReference type="Proteomes" id="UP000229383"/>
    </source>
</evidence>
<reference evidence="2" key="1">
    <citation type="submission" date="2017-09" db="EMBL/GenBank/DDBJ databases">
        <title>Depth-based differentiation of microbial function through sediment-hosted aquifers and enrichment of novel symbionts in the deep terrestrial subsurface.</title>
        <authorList>
            <person name="Probst A.J."/>
            <person name="Ladd B."/>
            <person name="Jarett J.K."/>
            <person name="Geller-Mcgrath D.E."/>
            <person name="Sieber C.M.K."/>
            <person name="Emerson J.B."/>
            <person name="Anantharaman K."/>
            <person name="Thomas B.C."/>
            <person name="Malmstrom R."/>
            <person name="Stieglmeier M."/>
            <person name="Klingl A."/>
            <person name="Woyke T."/>
            <person name="Ryan C.M."/>
            <person name="Banfield J.F."/>
        </authorList>
    </citation>
    <scope>NUCLEOTIDE SEQUENCE [LARGE SCALE GENOMIC DNA]</scope>
</reference>
<dbReference type="Proteomes" id="UP000229383">
    <property type="component" value="Unassembled WGS sequence"/>
</dbReference>
<evidence type="ECO:0008006" key="3">
    <source>
        <dbReference type="Google" id="ProtNLM"/>
    </source>
</evidence>
<dbReference type="AlphaFoldDB" id="A0A2H0TFG2"/>
<feature type="non-terminal residue" evidence="1">
    <location>
        <position position="390"/>
    </location>
</feature>
<protein>
    <recommendedName>
        <fullName evidence="3">DUF4185 domain-containing protein</fullName>
    </recommendedName>
</protein>
<organism evidence="1 2">
    <name type="scientific">Candidatus Niyogibacteria bacterium CG10_big_fil_rev_8_21_14_0_10_42_19</name>
    <dbReference type="NCBI Taxonomy" id="1974725"/>
    <lineage>
        <taxon>Bacteria</taxon>
        <taxon>Candidatus Niyogiibacteriota</taxon>
    </lineage>
</organism>
<name>A0A2H0TFG2_9BACT</name>
<dbReference type="EMBL" id="PFCN01000028">
    <property type="protein sequence ID" value="PIR70283.1"/>
    <property type="molecule type" value="Genomic_DNA"/>
</dbReference>